<comment type="caution">
    <text evidence="1">The sequence shown here is derived from an EMBL/GenBank/DDBJ whole genome shotgun (WGS) entry which is preliminary data.</text>
</comment>
<sequence>MENQDNSIINNFEAIESEVEQKKENSLLNPDPVEVTELIIEIGKNVVDFASSIFDNIDINF</sequence>
<accession>A0A0B2UDW7</accession>
<gene>
    <name evidence="1" type="ORF">DH17_12490</name>
</gene>
<evidence type="ECO:0000313" key="1">
    <source>
        <dbReference type="EMBL" id="KHN67479.1"/>
    </source>
</evidence>
<dbReference type="AlphaFoldDB" id="A0A0B2UDW7"/>
<proteinExistence type="predicted"/>
<protein>
    <submittedName>
        <fullName evidence="1">Uncharacterized protein</fullName>
    </submittedName>
</protein>
<reference evidence="1 2" key="1">
    <citation type="submission" date="2014-03" db="EMBL/GenBank/DDBJ databases">
        <title>Genome sequence of the diesel-degrader and plant-growth promoter Acinetobacter oleivorans PF-1 isolated from the roots of poplar tree.</title>
        <authorList>
            <person name="Gkorezis P."/>
            <person name="van Hamme J."/>
            <person name="Rineau F."/>
            <person name="Vangronsveld J."/>
            <person name="Francetti A."/>
        </authorList>
    </citation>
    <scope>NUCLEOTIDE SEQUENCE [LARGE SCALE GENOMIC DNA]</scope>
    <source>
        <strain evidence="1 2">PF1</strain>
    </source>
</reference>
<dbReference type="Proteomes" id="UP000031012">
    <property type="component" value="Unassembled WGS sequence"/>
</dbReference>
<dbReference type="EMBL" id="JHQK01000004">
    <property type="protein sequence ID" value="KHN67479.1"/>
    <property type="molecule type" value="Genomic_DNA"/>
</dbReference>
<organism evidence="1 2">
    <name type="scientific">Acinetobacter oleivorans</name>
    <dbReference type="NCBI Taxonomy" id="1148157"/>
    <lineage>
        <taxon>Bacteria</taxon>
        <taxon>Pseudomonadati</taxon>
        <taxon>Pseudomonadota</taxon>
        <taxon>Gammaproteobacteria</taxon>
        <taxon>Moraxellales</taxon>
        <taxon>Moraxellaceae</taxon>
        <taxon>Acinetobacter</taxon>
    </lineage>
</organism>
<name>A0A0B2UDW7_9GAMM</name>
<evidence type="ECO:0000313" key="2">
    <source>
        <dbReference type="Proteomes" id="UP000031012"/>
    </source>
</evidence>